<evidence type="ECO:0000313" key="3">
    <source>
        <dbReference type="EMBL" id="GAI32152.1"/>
    </source>
</evidence>
<dbReference type="InterPro" id="IPR029052">
    <property type="entry name" value="Metallo-depent_PP-like"/>
</dbReference>
<feature type="non-terminal residue" evidence="3">
    <location>
        <position position="276"/>
    </location>
</feature>
<reference evidence="3" key="1">
    <citation type="journal article" date="2014" name="Front. Microbiol.">
        <title>High frequency of phylogenetically diverse reductive dehalogenase-homologous genes in deep subseafloor sedimentary metagenomes.</title>
        <authorList>
            <person name="Kawai M."/>
            <person name="Futagami T."/>
            <person name="Toyoda A."/>
            <person name="Takaki Y."/>
            <person name="Nishi S."/>
            <person name="Hori S."/>
            <person name="Arai W."/>
            <person name="Tsubouchi T."/>
            <person name="Morono Y."/>
            <person name="Uchiyama I."/>
            <person name="Ito T."/>
            <person name="Fujiyama A."/>
            <person name="Inagaki F."/>
            <person name="Takami H."/>
        </authorList>
    </citation>
    <scope>NUCLEOTIDE SEQUENCE</scope>
    <source>
        <strain evidence="3">Expedition CK06-06</strain>
    </source>
</reference>
<organism evidence="3">
    <name type="scientific">marine sediment metagenome</name>
    <dbReference type="NCBI Taxonomy" id="412755"/>
    <lineage>
        <taxon>unclassified sequences</taxon>
        <taxon>metagenomes</taxon>
        <taxon>ecological metagenomes</taxon>
    </lineage>
</organism>
<comment type="caution">
    <text evidence="3">The sequence shown here is derived from an EMBL/GenBank/DDBJ whole genome shotgun (WGS) entry which is preliminary data.</text>
</comment>
<name>X1MKI9_9ZZZZ</name>
<dbReference type="PANTHER" id="PTHR33393:SF13">
    <property type="entry name" value="PGA BIOSYNTHESIS PROTEIN CAPA"/>
    <property type="match status" value="1"/>
</dbReference>
<dbReference type="InterPro" id="IPR019079">
    <property type="entry name" value="Capsule_synth_CapA"/>
</dbReference>
<dbReference type="SMART" id="SM00854">
    <property type="entry name" value="PGA_cap"/>
    <property type="match status" value="1"/>
</dbReference>
<evidence type="ECO:0000259" key="2">
    <source>
        <dbReference type="SMART" id="SM00854"/>
    </source>
</evidence>
<protein>
    <recommendedName>
        <fullName evidence="2">Capsule synthesis protein CapA domain-containing protein</fullName>
    </recommendedName>
</protein>
<dbReference type="EMBL" id="BARV01016995">
    <property type="protein sequence ID" value="GAI32152.1"/>
    <property type="molecule type" value="Genomic_DNA"/>
</dbReference>
<dbReference type="AlphaFoldDB" id="X1MKI9"/>
<evidence type="ECO:0000256" key="1">
    <source>
        <dbReference type="ARBA" id="ARBA00005662"/>
    </source>
</evidence>
<sequence>MKNRTLIIILISTLFLFYLLRVINWDPILSNIGLYLENNRDNEGDSLPLSVEKKQESFNDSEINLFLIGDIMLDRGVEYMINKEGKGDFRFPFLKIADELKKSDILFANLEGPISDKGIKVGSIYSFRFNPKAVEGLIYAGFDVLSLANNHMFDYQRIALEDTMRILEENNIDYIGAGFNKEEAFSLKIKEIKNTKIGFLAYTNLGPENWKAGEKNPGVAWISENDIGEVVEYIKKAKEKVDVLIISLHAGEEYSKEPNLFQVSFAKICIDNGADL</sequence>
<accession>X1MKI9</accession>
<dbReference type="Pfam" id="PF09587">
    <property type="entry name" value="PGA_cap"/>
    <property type="match status" value="1"/>
</dbReference>
<proteinExistence type="inferred from homology"/>
<dbReference type="SUPFAM" id="SSF56300">
    <property type="entry name" value="Metallo-dependent phosphatases"/>
    <property type="match status" value="1"/>
</dbReference>
<dbReference type="PANTHER" id="PTHR33393">
    <property type="entry name" value="POLYGLUTAMINE SYNTHESIS ACCESSORY PROTEIN RV0574C-RELATED"/>
    <property type="match status" value="1"/>
</dbReference>
<dbReference type="CDD" id="cd07381">
    <property type="entry name" value="MPP_CapA"/>
    <property type="match status" value="1"/>
</dbReference>
<comment type="similarity">
    <text evidence="1">Belongs to the CapA family.</text>
</comment>
<gene>
    <name evidence="3" type="ORF">S06H3_29043</name>
</gene>
<feature type="domain" description="Capsule synthesis protein CapA" evidence="2">
    <location>
        <begin position="64"/>
        <end position="276"/>
    </location>
</feature>
<dbReference type="InterPro" id="IPR052169">
    <property type="entry name" value="CW_Biosynth-Accessory"/>
</dbReference>
<dbReference type="Gene3D" id="3.60.21.10">
    <property type="match status" value="1"/>
</dbReference>